<accession>A0ABW1NTM8</accession>
<reference evidence="3" key="1">
    <citation type="journal article" date="2019" name="Int. J. Syst. Evol. Microbiol.">
        <title>The Global Catalogue of Microorganisms (GCM) 10K type strain sequencing project: providing services to taxonomists for standard genome sequencing and annotation.</title>
        <authorList>
            <consortium name="The Broad Institute Genomics Platform"/>
            <consortium name="The Broad Institute Genome Sequencing Center for Infectious Disease"/>
            <person name="Wu L."/>
            <person name="Ma J."/>
        </authorList>
    </citation>
    <scope>NUCLEOTIDE SEQUENCE [LARGE SCALE GENOMIC DNA]</scope>
    <source>
        <strain evidence="3">JCM 30346</strain>
    </source>
</reference>
<name>A0ABW1NTM8_9ACTN</name>
<feature type="transmembrane region" description="Helical" evidence="1">
    <location>
        <begin position="60"/>
        <end position="82"/>
    </location>
</feature>
<sequence>MLLLAAALRVVTMLGYRPAWLYWYDSFSYLDVAAHPRPSLGFHPSGYPLFLWLLRPFRDVTVVVGAQHLMGLGIGLMIYAALRRNALPAWGASLATVPGLFDASFLRLEHGVLSDTLFLFLVVGGLVVLGWSPRPAARMCAAAGALLALAALTRTVAVPLLVLVLLVLAVRRMGARRLAALAVAGALPLVAYASWNAAVNGRFMLTGGEGVVLWARTMTFADCSVIKPPPAEAPLCPNGAYQSAASEYVWDPAASLNRMPGGRNANNDLARSFAIRAVLAQPLDYVAAVARDTALAFPWTPVRHPERVTPAFGFARGEWPLRDHPLVHRVRKDYGASVRGLRSAEPYAGFLIAYQYPAYLRGPMIAAVLLLGGLGAIASRAALLPWAAAVFLLVAPVAVLDFDHRYVLPVIPVACMSAALGTAGLARAVGRYGGRRRGRGPVREGELPVRQHA</sequence>
<comment type="caution">
    <text evidence="2">The sequence shown here is derived from an EMBL/GenBank/DDBJ whole genome shotgun (WGS) entry which is preliminary data.</text>
</comment>
<feature type="transmembrane region" description="Helical" evidence="1">
    <location>
        <begin position="383"/>
        <end position="400"/>
    </location>
</feature>
<feature type="transmembrane region" description="Helical" evidence="1">
    <location>
        <begin position="178"/>
        <end position="195"/>
    </location>
</feature>
<dbReference type="RefSeq" id="WP_380761447.1">
    <property type="nucleotide sequence ID" value="NZ_JBHSRF010000084.1"/>
</dbReference>
<evidence type="ECO:0000256" key="1">
    <source>
        <dbReference type="SAM" id="Phobius"/>
    </source>
</evidence>
<proteinExistence type="predicted"/>
<evidence type="ECO:0000313" key="3">
    <source>
        <dbReference type="Proteomes" id="UP001596137"/>
    </source>
</evidence>
<organism evidence="2 3">
    <name type="scientific">Sphaerisporangium aureirubrum</name>
    <dbReference type="NCBI Taxonomy" id="1544736"/>
    <lineage>
        <taxon>Bacteria</taxon>
        <taxon>Bacillati</taxon>
        <taxon>Actinomycetota</taxon>
        <taxon>Actinomycetes</taxon>
        <taxon>Streptosporangiales</taxon>
        <taxon>Streptosporangiaceae</taxon>
        <taxon>Sphaerisporangium</taxon>
    </lineage>
</organism>
<feature type="transmembrane region" description="Helical" evidence="1">
    <location>
        <begin position="143"/>
        <end position="166"/>
    </location>
</feature>
<keyword evidence="1" id="KW-1133">Transmembrane helix</keyword>
<keyword evidence="3" id="KW-1185">Reference proteome</keyword>
<feature type="transmembrane region" description="Helical" evidence="1">
    <location>
        <begin position="358"/>
        <end position="376"/>
    </location>
</feature>
<protein>
    <recommendedName>
        <fullName evidence="4">Glycosyltransferase RgtA/B/C/D-like domain-containing protein</fullName>
    </recommendedName>
</protein>
<evidence type="ECO:0000313" key="2">
    <source>
        <dbReference type="EMBL" id="MFC6086348.1"/>
    </source>
</evidence>
<dbReference type="EMBL" id="JBHSRF010000084">
    <property type="protein sequence ID" value="MFC6086348.1"/>
    <property type="molecule type" value="Genomic_DNA"/>
</dbReference>
<dbReference type="Proteomes" id="UP001596137">
    <property type="component" value="Unassembled WGS sequence"/>
</dbReference>
<feature type="transmembrane region" description="Helical" evidence="1">
    <location>
        <begin position="112"/>
        <end position="131"/>
    </location>
</feature>
<keyword evidence="1" id="KW-0472">Membrane</keyword>
<keyword evidence="1" id="KW-0812">Transmembrane</keyword>
<feature type="transmembrane region" description="Helical" evidence="1">
    <location>
        <begin position="406"/>
        <end position="429"/>
    </location>
</feature>
<gene>
    <name evidence="2" type="ORF">ACFP1K_34620</name>
</gene>
<evidence type="ECO:0008006" key="4">
    <source>
        <dbReference type="Google" id="ProtNLM"/>
    </source>
</evidence>